<evidence type="ECO:0000313" key="3">
    <source>
        <dbReference type="Proteomes" id="UP001165122"/>
    </source>
</evidence>
<keyword evidence="3" id="KW-1185">Reference proteome</keyword>
<feature type="compositionally biased region" description="Acidic residues" evidence="1">
    <location>
        <begin position="114"/>
        <end position="133"/>
    </location>
</feature>
<organism evidence="2 3">
    <name type="scientific">Triparma laevis f. longispina</name>
    <dbReference type="NCBI Taxonomy" id="1714387"/>
    <lineage>
        <taxon>Eukaryota</taxon>
        <taxon>Sar</taxon>
        <taxon>Stramenopiles</taxon>
        <taxon>Ochrophyta</taxon>
        <taxon>Bolidophyceae</taxon>
        <taxon>Parmales</taxon>
        <taxon>Triparmaceae</taxon>
        <taxon>Triparma</taxon>
    </lineage>
</organism>
<feature type="compositionally biased region" description="Acidic residues" evidence="1">
    <location>
        <begin position="65"/>
        <end position="76"/>
    </location>
</feature>
<dbReference type="EMBL" id="BRXW01000025">
    <property type="protein sequence ID" value="GMI00689.1"/>
    <property type="molecule type" value="Genomic_DNA"/>
</dbReference>
<evidence type="ECO:0000256" key="1">
    <source>
        <dbReference type="SAM" id="MobiDB-lite"/>
    </source>
</evidence>
<dbReference type="AlphaFoldDB" id="A0A9W7C9N7"/>
<dbReference type="OrthoDB" id="10507308at2759"/>
<protein>
    <submittedName>
        <fullName evidence="2">Uncharacterized protein</fullName>
    </submittedName>
</protein>
<gene>
    <name evidence="2" type="ORF">TrLO_g8503</name>
</gene>
<sequence>MESPILSSPESVSTASVANETSGEGRRGGLPPRGGTAERRRHGKSPSAKSKLTDISALTSSVFGDSEEDNDDDADEESTKVPSEDDEEEEVVRRKPGAKGLRGGGGKRGRGVLMDDEDEDEEGEEEEEEEEEMNTGLLFSRTWKLSVSRSLVALKLSRSAILKSLNSSSQSKANNLSCTCTQSKLPYLASGEEGKSCVTSLTLISCNVKEKEKCAVALGSLSGSLICLSRGSGKFSKIIVNCLKHLESSFDPKPVKFSSHVLMKATGIWSGNNNNSPITLTWGSSYVIKKAGLDDVSVTVAKDFFDKFKKHVERPERVVEAMEEWVEKEIGVNLKHFNLVKASSSHNLASSVGTCKIKKWADLVALLEGVEGVEGAEDGGGGTTIGEGMKVTSVAEKVVRRDNDINNNNNKVVEDSDDESTEEETEDDKTEALGRESRNPISTPETKRRKADSITPPPSVGRNDEGGDVGTPDVMVI</sequence>
<comment type="caution">
    <text evidence="2">The sequence shown here is derived from an EMBL/GenBank/DDBJ whole genome shotgun (WGS) entry which is preliminary data.</text>
</comment>
<feature type="region of interest" description="Disordered" evidence="1">
    <location>
        <begin position="398"/>
        <end position="477"/>
    </location>
</feature>
<proteinExistence type="predicted"/>
<feature type="compositionally biased region" description="Polar residues" evidence="1">
    <location>
        <begin position="1"/>
        <end position="22"/>
    </location>
</feature>
<feature type="region of interest" description="Disordered" evidence="1">
    <location>
        <begin position="1"/>
        <end position="135"/>
    </location>
</feature>
<accession>A0A9W7C9N7</accession>
<dbReference type="Proteomes" id="UP001165122">
    <property type="component" value="Unassembled WGS sequence"/>
</dbReference>
<name>A0A9W7C9N7_9STRA</name>
<reference evidence="3" key="1">
    <citation type="journal article" date="2023" name="Commun. Biol.">
        <title>Genome analysis of Parmales, the sister group of diatoms, reveals the evolutionary specialization of diatoms from phago-mixotrophs to photoautotrophs.</title>
        <authorList>
            <person name="Ban H."/>
            <person name="Sato S."/>
            <person name="Yoshikawa S."/>
            <person name="Yamada K."/>
            <person name="Nakamura Y."/>
            <person name="Ichinomiya M."/>
            <person name="Sato N."/>
            <person name="Blanc-Mathieu R."/>
            <person name="Endo H."/>
            <person name="Kuwata A."/>
            <person name="Ogata H."/>
        </authorList>
    </citation>
    <scope>NUCLEOTIDE SEQUENCE [LARGE SCALE GENOMIC DNA]</scope>
    <source>
        <strain evidence="3">NIES 3700</strain>
    </source>
</reference>
<feature type="compositionally biased region" description="Acidic residues" evidence="1">
    <location>
        <begin position="415"/>
        <end position="429"/>
    </location>
</feature>
<evidence type="ECO:0000313" key="2">
    <source>
        <dbReference type="EMBL" id="GMI00689.1"/>
    </source>
</evidence>